<dbReference type="EMBL" id="AP014959">
    <property type="protein sequence ID" value="BAS81860.1"/>
    <property type="molecule type" value="Genomic_DNA"/>
</dbReference>
<evidence type="ECO:0000256" key="1">
    <source>
        <dbReference type="SAM" id="MobiDB-lite"/>
    </source>
</evidence>
<dbReference type="AlphaFoldDB" id="A0A0P0VRX8"/>
<sequence>MATCSDNSDSVHFVPSGPRRSPRVKKSNQCNAEEQRRKCASKPCTKLKFLPDKSNAICGNKKRKKMETETKVSVHNQKQVITFSCYSSRMCKIASQLSPVQTQFVHNACFENLLSMQVCSMSKSMTPWLVNTMRTRPTM</sequence>
<dbReference type="PaxDb" id="39947-A0A0P0VRX8"/>
<accession>A0A0P0VRX8</accession>
<evidence type="ECO:0000313" key="2">
    <source>
        <dbReference type="EMBL" id="BAS81860.1"/>
    </source>
</evidence>
<name>A0A0P0VRX8_ORYSJ</name>
<protein>
    <submittedName>
        <fullName evidence="2">Os03g0105401 protein</fullName>
    </submittedName>
</protein>
<organism evidence="2 3">
    <name type="scientific">Oryza sativa subsp. japonica</name>
    <name type="common">Rice</name>
    <dbReference type="NCBI Taxonomy" id="39947"/>
    <lineage>
        <taxon>Eukaryota</taxon>
        <taxon>Viridiplantae</taxon>
        <taxon>Streptophyta</taxon>
        <taxon>Embryophyta</taxon>
        <taxon>Tracheophyta</taxon>
        <taxon>Spermatophyta</taxon>
        <taxon>Magnoliopsida</taxon>
        <taxon>Liliopsida</taxon>
        <taxon>Poales</taxon>
        <taxon>Poaceae</taxon>
        <taxon>BOP clade</taxon>
        <taxon>Oryzoideae</taxon>
        <taxon>Oryzeae</taxon>
        <taxon>Oryzinae</taxon>
        <taxon>Oryza</taxon>
        <taxon>Oryza sativa</taxon>
    </lineage>
</organism>
<evidence type="ECO:0000313" key="3">
    <source>
        <dbReference type="Proteomes" id="UP000059680"/>
    </source>
</evidence>
<keyword evidence="3" id="KW-1185">Reference proteome</keyword>
<feature type="region of interest" description="Disordered" evidence="1">
    <location>
        <begin position="1"/>
        <end position="34"/>
    </location>
</feature>
<dbReference type="Gramene" id="Os03t0105401-00">
    <property type="protein sequence ID" value="Os03t0105401-00"/>
    <property type="gene ID" value="Os03g0105401"/>
</dbReference>
<dbReference type="InParanoid" id="A0A0P0VRX8"/>
<reference evidence="2 3" key="3">
    <citation type="journal article" date="2013" name="Rice">
        <title>Improvement of the Oryza sativa Nipponbare reference genome using next generation sequence and optical map data.</title>
        <authorList>
            <person name="Kawahara Y."/>
            <person name="de la Bastide M."/>
            <person name="Hamilton J.P."/>
            <person name="Kanamori H."/>
            <person name="McCombie W.R."/>
            <person name="Ouyang S."/>
            <person name="Schwartz D.C."/>
            <person name="Tanaka T."/>
            <person name="Wu J."/>
            <person name="Zhou S."/>
            <person name="Childs K.L."/>
            <person name="Davidson R.M."/>
            <person name="Lin H."/>
            <person name="Quesada-Ocampo L."/>
            <person name="Vaillancourt B."/>
            <person name="Sakai H."/>
            <person name="Lee S.S."/>
            <person name="Kim J."/>
            <person name="Numa H."/>
            <person name="Itoh T."/>
            <person name="Buell C.R."/>
            <person name="Matsumoto T."/>
        </authorList>
    </citation>
    <scope>NUCLEOTIDE SEQUENCE [LARGE SCALE GENOMIC DNA]</scope>
    <source>
        <strain evidence="3">cv. Nipponbare</strain>
    </source>
</reference>
<dbReference type="Proteomes" id="UP000059680">
    <property type="component" value="Chromosome 3"/>
</dbReference>
<feature type="compositionally biased region" description="Polar residues" evidence="1">
    <location>
        <begin position="1"/>
        <end position="10"/>
    </location>
</feature>
<reference evidence="2 3" key="2">
    <citation type="journal article" date="2013" name="Plant Cell Physiol.">
        <title>Rice Annotation Project Database (RAP-DB): an integrative and interactive database for rice genomics.</title>
        <authorList>
            <person name="Sakai H."/>
            <person name="Lee S.S."/>
            <person name="Tanaka T."/>
            <person name="Numa H."/>
            <person name="Kim J."/>
            <person name="Kawahara Y."/>
            <person name="Wakimoto H."/>
            <person name="Yang C.C."/>
            <person name="Iwamoto M."/>
            <person name="Abe T."/>
            <person name="Yamada Y."/>
            <person name="Muto A."/>
            <person name="Inokuchi H."/>
            <person name="Ikemura T."/>
            <person name="Matsumoto T."/>
            <person name="Sasaki T."/>
            <person name="Itoh T."/>
        </authorList>
    </citation>
    <scope>NUCLEOTIDE SEQUENCE [LARGE SCALE GENOMIC DNA]</scope>
    <source>
        <strain evidence="3">cv. Nipponbare</strain>
    </source>
</reference>
<gene>
    <name evidence="2" type="ordered locus">Os03g0105401</name>
    <name evidence="2" type="ORF">OSNPB_030105401</name>
</gene>
<proteinExistence type="predicted"/>
<reference evidence="3" key="1">
    <citation type="journal article" date="2005" name="Nature">
        <title>The map-based sequence of the rice genome.</title>
        <authorList>
            <consortium name="International rice genome sequencing project (IRGSP)"/>
            <person name="Matsumoto T."/>
            <person name="Wu J."/>
            <person name="Kanamori H."/>
            <person name="Katayose Y."/>
            <person name="Fujisawa M."/>
            <person name="Namiki N."/>
            <person name="Mizuno H."/>
            <person name="Yamamoto K."/>
            <person name="Antonio B.A."/>
            <person name="Baba T."/>
            <person name="Sakata K."/>
            <person name="Nagamura Y."/>
            <person name="Aoki H."/>
            <person name="Arikawa K."/>
            <person name="Arita K."/>
            <person name="Bito T."/>
            <person name="Chiden Y."/>
            <person name="Fujitsuka N."/>
            <person name="Fukunaka R."/>
            <person name="Hamada M."/>
            <person name="Harada C."/>
            <person name="Hayashi A."/>
            <person name="Hijishita S."/>
            <person name="Honda M."/>
            <person name="Hosokawa S."/>
            <person name="Ichikawa Y."/>
            <person name="Idonuma A."/>
            <person name="Iijima M."/>
            <person name="Ikeda M."/>
            <person name="Ikeno M."/>
            <person name="Ito K."/>
            <person name="Ito S."/>
            <person name="Ito T."/>
            <person name="Ito Y."/>
            <person name="Ito Y."/>
            <person name="Iwabuchi A."/>
            <person name="Kamiya K."/>
            <person name="Karasawa W."/>
            <person name="Kurita K."/>
            <person name="Katagiri S."/>
            <person name="Kikuta A."/>
            <person name="Kobayashi H."/>
            <person name="Kobayashi N."/>
            <person name="Machita K."/>
            <person name="Maehara T."/>
            <person name="Masukawa M."/>
            <person name="Mizubayashi T."/>
            <person name="Mukai Y."/>
            <person name="Nagasaki H."/>
            <person name="Nagata Y."/>
            <person name="Naito S."/>
            <person name="Nakashima M."/>
            <person name="Nakama Y."/>
            <person name="Nakamichi Y."/>
            <person name="Nakamura M."/>
            <person name="Meguro A."/>
            <person name="Negishi M."/>
            <person name="Ohta I."/>
            <person name="Ohta T."/>
            <person name="Okamoto M."/>
            <person name="Ono N."/>
            <person name="Saji S."/>
            <person name="Sakaguchi M."/>
            <person name="Sakai K."/>
            <person name="Shibata M."/>
            <person name="Shimokawa T."/>
            <person name="Song J."/>
            <person name="Takazaki Y."/>
            <person name="Terasawa K."/>
            <person name="Tsugane M."/>
            <person name="Tsuji K."/>
            <person name="Ueda S."/>
            <person name="Waki K."/>
            <person name="Yamagata H."/>
            <person name="Yamamoto M."/>
            <person name="Yamamoto S."/>
            <person name="Yamane H."/>
            <person name="Yoshiki S."/>
            <person name="Yoshihara R."/>
            <person name="Yukawa K."/>
            <person name="Zhong H."/>
            <person name="Yano M."/>
            <person name="Yuan Q."/>
            <person name="Ouyang S."/>
            <person name="Liu J."/>
            <person name="Jones K.M."/>
            <person name="Gansberger K."/>
            <person name="Moffat K."/>
            <person name="Hill J."/>
            <person name="Bera J."/>
            <person name="Fadrosh D."/>
            <person name="Jin S."/>
            <person name="Johri S."/>
            <person name="Kim M."/>
            <person name="Overton L."/>
            <person name="Reardon M."/>
            <person name="Tsitrin T."/>
            <person name="Vuong H."/>
            <person name="Weaver B."/>
            <person name="Ciecko A."/>
            <person name="Tallon L."/>
            <person name="Jackson J."/>
            <person name="Pai G."/>
            <person name="Aken S.V."/>
            <person name="Utterback T."/>
            <person name="Reidmuller S."/>
            <person name="Feldblyum T."/>
            <person name="Hsiao J."/>
            <person name="Zismann V."/>
            <person name="Iobst S."/>
            <person name="de Vazeille A.R."/>
            <person name="Buell C.R."/>
            <person name="Ying K."/>
            <person name="Li Y."/>
            <person name="Lu T."/>
            <person name="Huang Y."/>
            <person name="Zhao Q."/>
            <person name="Feng Q."/>
            <person name="Zhang L."/>
            <person name="Zhu J."/>
            <person name="Weng Q."/>
            <person name="Mu J."/>
            <person name="Lu Y."/>
            <person name="Fan D."/>
            <person name="Liu Y."/>
            <person name="Guan J."/>
            <person name="Zhang Y."/>
            <person name="Yu S."/>
            <person name="Liu X."/>
            <person name="Zhang Y."/>
            <person name="Hong G."/>
            <person name="Han B."/>
            <person name="Choisne N."/>
            <person name="Demange N."/>
            <person name="Orjeda G."/>
            <person name="Samain S."/>
            <person name="Cattolico L."/>
            <person name="Pelletier E."/>
            <person name="Couloux A."/>
            <person name="Segurens B."/>
            <person name="Wincker P."/>
            <person name="D'Hont A."/>
            <person name="Scarpelli C."/>
            <person name="Weissenbach J."/>
            <person name="Salanoubat M."/>
            <person name="Quetier F."/>
            <person name="Yu Y."/>
            <person name="Kim H.R."/>
            <person name="Rambo T."/>
            <person name="Currie J."/>
            <person name="Collura K."/>
            <person name="Luo M."/>
            <person name="Yang T."/>
            <person name="Ammiraju J.S.S."/>
            <person name="Engler F."/>
            <person name="Soderlund C."/>
            <person name="Wing R.A."/>
            <person name="Palmer L.E."/>
            <person name="de la Bastide M."/>
            <person name="Spiegel L."/>
            <person name="Nascimento L."/>
            <person name="Zutavern T."/>
            <person name="O'Shaughnessy A."/>
            <person name="Dike S."/>
            <person name="Dedhia N."/>
            <person name="Preston R."/>
            <person name="Balija V."/>
            <person name="McCombie W.R."/>
            <person name="Chow T."/>
            <person name="Chen H."/>
            <person name="Chung M."/>
            <person name="Chen C."/>
            <person name="Shaw J."/>
            <person name="Wu H."/>
            <person name="Hsiao K."/>
            <person name="Chao Y."/>
            <person name="Chu M."/>
            <person name="Cheng C."/>
            <person name="Hour A."/>
            <person name="Lee P."/>
            <person name="Lin S."/>
            <person name="Lin Y."/>
            <person name="Liou J."/>
            <person name="Liu S."/>
            <person name="Hsing Y."/>
            <person name="Raghuvanshi S."/>
            <person name="Mohanty A."/>
            <person name="Bharti A.K."/>
            <person name="Gaur A."/>
            <person name="Gupta V."/>
            <person name="Kumar D."/>
            <person name="Ravi V."/>
            <person name="Vij S."/>
            <person name="Kapur A."/>
            <person name="Khurana P."/>
            <person name="Khurana P."/>
            <person name="Khurana J.P."/>
            <person name="Tyagi A.K."/>
            <person name="Gaikwad K."/>
            <person name="Singh A."/>
            <person name="Dalal V."/>
            <person name="Srivastava S."/>
            <person name="Dixit A."/>
            <person name="Pal A.K."/>
            <person name="Ghazi I.A."/>
            <person name="Yadav M."/>
            <person name="Pandit A."/>
            <person name="Bhargava A."/>
            <person name="Sureshbabu K."/>
            <person name="Batra K."/>
            <person name="Sharma T.R."/>
            <person name="Mohapatra T."/>
            <person name="Singh N.K."/>
            <person name="Messing J."/>
            <person name="Nelson A.B."/>
            <person name="Fuks G."/>
            <person name="Kavchok S."/>
            <person name="Keizer G."/>
            <person name="Linton E."/>
            <person name="Llaca V."/>
            <person name="Song R."/>
            <person name="Tanyolac B."/>
            <person name="Young S."/>
            <person name="Ho-Il K."/>
            <person name="Hahn J.H."/>
            <person name="Sangsakoo G."/>
            <person name="Vanavichit A."/>
            <person name="de Mattos Luiz.A.T."/>
            <person name="Zimmer P.D."/>
            <person name="Malone G."/>
            <person name="Dellagostin O."/>
            <person name="de Oliveira A.C."/>
            <person name="Bevan M."/>
            <person name="Bancroft I."/>
            <person name="Minx P."/>
            <person name="Cordum H."/>
            <person name="Wilson R."/>
            <person name="Cheng Z."/>
            <person name="Jin W."/>
            <person name="Jiang J."/>
            <person name="Leong S.A."/>
            <person name="Iwama H."/>
            <person name="Gojobori T."/>
            <person name="Itoh T."/>
            <person name="Niimura Y."/>
            <person name="Fujii Y."/>
            <person name="Habara T."/>
            <person name="Sakai H."/>
            <person name="Sato Y."/>
            <person name="Wilson G."/>
            <person name="Kumar K."/>
            <person name="McCouch S."/>
            <person name="Juretic N."/>
            <person name="Hoen D."/>
            <person name="Wright S."/>
            <person name="Bruskiewich R."/>
            <person name="Bureau T."/>
            <person name="Miyao A."/>
            <person name="Hirochika H."/>
            <person name="Nishikawa T."/>
            <person name="Kadowaki K."/>
            <person name="Sugiura M."/>
            <person name="Burr B."/>
            <person name="Sasaki T."/>
        </authorList>
    </citation>
    <scope>NUCLEOTIDE SEQUENCE [LARGE SCALE GENOMIC DNA]</scope>
    <source>
        <strain evidence="3">cv. Nipponbare</strain>
    </source>
</reference>